<feature type="chain" id="PRO_5015907274" description="ATP synthase subunit a" evidence="13">
    <location>
        <begin position="26"/>
        <end position="392"/>
    </location>
</feature>
<dbReference type="Pfam" id="PF00119">
    <property type="entry name" value="ATP-synt_A"/>
    <property type="match status" value="1"/>
</dbReference>
<proteinExistence type="inferred from homology"/>
<dbReference type="NCBIfam" id="TIGR01131">
    <property type="entry name" value="ATP_synt_6_or_A"/>
    <property type="match status" value="1"/>
</dbReference>
<feature type="transmembrane region" description="Helical" evidence="11">
    <location>
        <begin position="233"/>
        <end position="253"/>
    </location>
</feature>
<dbReference type="InterPro" id="IPR035908">
    <property type="entry name" value="F0_ATP_A_sf"/>
</dbReference>
<dbReference type="GO" id="GO:0005886">
    <property type="term" value="C:plasma membrane"/>
    <property type="evidence" value="ECO:0007669"/>
    <property type="project" value="UniProtKB-SubCell"/>
</dbReference>
<dbReference type="RefSeq" id="WP_110474287.1">
    <property type="nucleotide sequence ID" value="NZ_BMWQ01000001.1"/>
</dbReference>
<comment type="function">
    <text evidence="11 12">Key component of the proton channel; it plays a direct role in the translocation of protons across the membrane.</text>
</comment>
<dbReference type="SUPFAM" id="SSF81336">
    <property type="entry name" value="F1F0 ATP synthase subunit A"/>
    <property type="match status" value="1"/>
</dbReference>
<dbReference type="Proteomes" id="UP000248054">
    <property type="component" value="Unassembled WGS sequence"/>
</dbReference>
<dbReference type="PANTHER" id="PTHR11410:SF0">
    <property type="entry name" value="ATP SYNTHASE SUBUNIT A"/>
    <property type="match status" value="1"/>
</dbReference>
<keyword evidence="8 11" id="KW-0406">Ion transport</keyword>
<dbReference type="CDD" id="cd00310">
    <property type="entry name" value="ATP-synt_Fo_a_6"/>
    <property type="match status" value="1"/>
</dbReference>
<evidence type="ECO:0000256" key="13">
    <source>
        <dbReference type="SAM" id="SignalP"/>
    </source>
</evidence>
<keyword evidence="3 11" id="KW-0813">Transport</keyword>
<name>A0A2V4XMG5_9FLAO</name>
<feature type="transmembrane region" description="Helical" evidence="11">
    <location>
        <begin position="294"/>
        <end position="318"/>
    </location>
</feature>
<dbReference type="Gene3D" id="1.20.120.220">
    <property type="entry name" value="ATP synthase, F0 complex, subunit A"/>
    <property type="match status" value="1"/>
</dbReference>
<dbReference type="AlphaFoldDB" id="A0A2V4XMG5"/>
<evidence type="ECO:0000256" key="4">
    <source>
        <dbReference type="ARBA" id="ARBA00022547"/>
    </source>
</evidence>
<dbReference type="EMBL" id="QJTD01000001">
    <property type="protein sequence ID" value="PYE83269.1"/>
    <property type="molecule type" value="Genomic_DNA"/>
</dbReference>
<feature type="transmembrane region" description="Helical" evidence="11">
    <location>
        <begin position="207"/>
        <end position="227"/>
    </location>
</feature>
<keyword evidence="13" id="KW-0732">Signal</keyword>
<dbReference type="InterPro" id="IPR045083">
    <property type="entry name" value="ATP_synth_F0_asu_bact/mt"/>
</dbReference>
<feature type="transmembrane region" description="Helical" evidence="11">
    <location>
        <begin position="148"/>
        <end position="167"/>
    </location>
</feature>
<reference evidence="14 15" key="1">
    <citation type="submission" date="2018-06" db="EMBL/GenBank/DDBJ databases">
        <title>Genomic Encyclopedia of Type Strains, Phase III (KMG-III): the genomes of soil and plant-associated and newly described type strains.</title>
        <authorList>
            <person name="Whitman W."/>
        </authorList>
    </citation>
    <scope>NUCLEOTIDE SEQUENCE [LARGE SCALE GENOMIC DNA]</scope>
    <source>
        <strain evidence="14 15">CECT 7945</strain>
    </source>
</reference>
<comment type="similarity">
    <text evidence="2 11 12">Belongs to the ATPase A chain family.</text>
</comment>
<gene>
    <name evidence="11" type="primary">atpB</name>
    <name evidence="14" type="ORF">DFQ11_101701</name>
</gene>
<evidence type="ECO:0000256" key="9">
    <source>
        <dbReference type="ARBA" id="ARBA00023136"/>
    </source>
</evidence>
<evidence type="ECO:0000256" key="1">
    <source>
        <dbReference type="ARBA" id="ARBA00004141"/>
    </source>
</evidence>
<keyword evidence="9 11" id="KW-0472">Membrane</keyword>
<evidence type="ECO:0000256" key="3">
    <source>
        <dbReference type="ARBA" id="ARBA00022448"/>
    </source>
</evidence>
<keyword evidence="6 11" id="KW-0375">Hydrogen ion transport</keyword>
<evidence type="ECO:0000256" key="7">
    <source>
        <dbReference type="ARBA" id="ARBA00022989"/>
    </source>
</evidence>
<dbReference type="HAMAP" id="MF_01393">
    <property type="entry name" value="ATP_synth_a_bact"/>
    <property type="match status" value="1"/>
</dbReference>
<evidence type="ECO:0000313" key="14">
    <source>
        <dbReference type="EMBL" id="PYE83269.1"/>
    </source>
</evidence>
<evidence type="ECO:0000256" key="10">
    <source>
        <dbReference type="ARBA" id="ARBA00023310"/>
    </source>
</evidence>
<evidence type="ECO:0000256" key="6">
    <source>
        <dbReference type="ARBA" id="ARBA00022781"/>
    </source>
</evidence>
<comment type="caution">
    <text evidence="14">The sequence shown here is derived from an EMBL/GenBank/DDBJ whole genome shotgun (WGS) entry which is preliminary data.</text>
</comment>
<evidence type="ECO:0000313" key="15">
    <source>
        <dbReference type="Proteomes" id="UP000248054"/>
    </source>
</evidence>
<comment type="subcellular location">
    <subcellularLocation>
        <location evidence="11 12">Cell membrane</location>
        <topology evidence="11 12">Multi-pass membrane protein</topology>
    </subcellularLocation>
    <subcellularLocation>
        <location evidence="1">Membrane</location>
        <topology evidence="1">Multi-pass membrane protein</topology>
    </subcellularLocation>
</comment>
<dbReference type="PANTHER" id="PTHR11410">
    <property type="entry name" value="ATP SYNTHASE SUBUNIT A"/>
    <property type="match status" value="1"/>
</dbReference>
<evidence type="ECO:0000256" key="11">
    <source>
        <dbReference type="HAMAP-Rule" id="MF_01393"/>
    </source>
</evidence>
<organism evidence="14 15">
    <name type="scientific">Winogradskyella epiphytica</name>
    <dbReference type="NCBI Taxonomy" id="262005"/>
    <lineage>
        <taxon>Bacteria</taxon>
        <taxon>Pseudomonadati</taxon>
        <taxon>Bacteroidota</taxon>
        <taxon>Flavobacteriia</taxon>
        <taxon>Flavobacteriales</taxon>
        <taxon>Flavobacteriaceae</taxon>
        <taxon>Winogradskyella</taxon>
    </lineage>
</organism>
<keyword evidence="11" id="KW-1003">Cell membrane</keyword>
<evidence type="ECO:0000256" key="8">
    <source>
        <dbReference type="ARBA" id="ARBA00023065"/>
    </source>
</evidence>
<feature type="transmembrane region" description="Helical" evidence="11">
    <location>
        <begin position="330"/>
        <end position="353"/>
    </location>
</feature>
<dbReference type="GO" id="GO:0046933">
    <property type="term" value="F:proton-transporting ATP synthase activity, rotational mechanism"/>
    <property type="evidence" value="ECO:0007669"/>
    <property type="project" value="UniProtKB-UniRule"/>
</dbReference>
<keyword evidence="10 11" id="KW-0066">ATP synthesis</keyword>
<dbReference type="OrthoDB" id="9809130at2"/>
<keyword evidence="7 11" id="KW-1133">Transmembrane helix</keyword>
<sequence>MKIVQQSFKCLALAILMFLPTSIFANNATQDGGQINTKEKVDAYIQHHIKDSHDFTFFSYTNDAGERKHVGFALPVIIWSSEGLVTFMSSEFHHNDDGTVVVEKDGLKFVKSHSKIYELEAGAKTVAFDEEHHVTNGKRLLDFSITKSVFGILLISALLFFWFFRLAKQYKKRQIPTGFGRILEPLVIYVRDEIAKPNIGDKHYRRFTGYLLTVFFFIWFLNLAGLTPLGFNVTGQLAVTACLALFTLVIYAVSGNKDFWQHILWMPGVPYLIRPVLAVIELVGTFVIKPFSLLIRLFANISAGHVIVMSLIAIMFVLKDSLGVAGATGLSFMLAVLIMFIEILVAFLQAYIFTMLSALFIGMAVAEHDHEHEHTASGLEIPDEEDIRGDFV</sequence>
<keyword evidence="15" id="KW-1185">Reference proteome</keyword>
<dbReference type="PRINTS" id="PR00123">
    <property type="entry name" value="ATPASEA"/>
</dbReference>
<protein>
    <recommendedName>
        <fullName evidence="11 12">ATP synthase subunit a</fullName>
    </recommendedName>
    <alternativeName>
        <fullName evidence="11">ATP synthase F0 sector subunit a</fullName>
    </alternativeName>
    <alternativeName>
        <fullName evidence="11">F-ATPase subunit 6</fullName>
    </alternativeName>
</protein>
<feature type="signal peptide" evidence="13">
    <location>
        <begin position="1"/>
        <end position="25"/>
    </location>
</feature>
<dbReference type="InterPro" id="IPR000568">
    <property type="entry name" value="ATP_synth_F0_asu"/>
</dbReference>
<evidence type="ECO:0000256" key="5">
    <source>
        <dbReference type="ARBA" id="ARBA00022692"/>
    </source>
</evidence>
<keyword evidence="4 11" id="KW-0138">CF(0)</keyword>
<accession>A0A2V4XMG5</accession>
<dbReference type="GO" id="GO:0045259">
    <property type="term" value="C:proton-transporting ATP synthase complex"/>
    <property type="evidence" value="ECO:0007669"/>
    <property type="project" value="UniProtKB-KW"/>
</dbReference>
<evidence type="ECO:0000256" key="12">
    <source>
        <dbReference type="RuleBase" id="RU000483"/>
    </source>
</evidence>
<evidence type="ECO:0000256" key="2">
    <source>
        <dbReference type="ARBA" id="ARBA00006810"/>
    </source>
</evidence>
<keyword evidence="5 11" id="KW-0812">Transmembrane</keyword>